<dbReference type="Gene3D" id="3.40.630.10">
    <property type="entry name" value="Zn peptidases"/>
    <property type="match status" value="1"/>
</dbReference>
<sequence length="259" mass="27932">MARWVALHPTAGSPPALTLAAEITSDLSALGFDVEQRSLPGHSPLIVARRPAGPGGATLGIYGHYDVEPVHGQWSSDATHLRLEGGRAYGRGIADNLGPLASRLLAARDVRAWPGVLWVLEGEEETGSPLLAAYLEELRDVDVDLWLDETGYHEAPDRQRILTVRWPAALDDLRALWRTAAAEHAVAVVAEQRALNRASGGIEGPVTRLFAGRPYVSLGPNDDASNVHGADESLPRHTLPLCAEQFVATLQYLASWRSP</sequence>
<dbReference type="GO" id="GO:0006508">
    <property type="term" value="P:proteolysis"/>
    <property type="evidence" value="ECO:0007669"/>
    <property type="project" value="UniProtKB-KW"/>
</dbReference>
<dbReference type="Pfam" id="PF01546">
    <property type="entry name" value="Peptidase_M20"/>
    <property type="match status" value="1"/>
</dbReference>
<dbReference type="STRING" id="1192034.CAP_3752"/>
<dbReference type="PANTHER" id="PTHR43270:SF8">
    <property type="entry name" value="DI- AND TRIPEPTIDASE DUG2-RELATED"/>
    <property type="match status" value="1"/>
</dbReference>
<organism evidence="4 5">
    <name type="scientific">Chondromyces apiculatus DSM 436</name>
    <dbReference type="NCBI Taxonomy" id="1192034"/>
    <lineage>
        <taxon>Bacteria</taxon>
        <taxon>Pseudomonadati</taxon>
        <taxon>Myxococcota</taxon>
        <taxon>Polyangia</taxon>
        <taxon>Polyangiales</taxon>
        <taxon>Polyangiaceae</taxon>
        <taxon>Chondromyces</taxon>
    </lineage>
</organism>
<dbReference type="InterPro" id="IPR002933">
    <property type="entry name" value="Peptidase_M20"/>
</dbReference>
<protein>
    <submittedName>
        <fullName evidence="4">ArgE/DapE/Acy1 family protein</fullName>
    </submittedName>
</protein>
<accession>A0A017T8K2</accession>
<dbReference type="PANTHER" id="PTHR43270">
    <property type="entry name" value="BETA-ALA-HIS DIPEPTIDASE"/>
    <property type="match status" value="1"/>
</dbReference>
<dbReference type="EMBL" id="ASRX01000028">
    <property type="protein sequence ID" value="EYF04941.1"/>
    <property type="molecule type" value="Genomic_DNA"/>
</dbReference>
<dbReference type="GO" id="GO:0046872">
    <property type="term" value="F:metal ion binding"/>
    <property type="evidence" value="ECO:0007669"/>
    <property type="project" value="UniProtKB-KW"/>
</dbReference>
<dbReference type="InterPro" id="IPR051458">
    <property type="entry name" value="Cyt/Met_Dipeptidase"/>
</dbReference>
<comment type="caution">
    <text evidence="4">The sequence shown here is derived from an EMBL/GenBank/DDBJ whole genome shotgun (WGS) entry which is preliminary data.</text>
</comment>
<name>A0A017T8K2_9BACT</name>
<evidence type="ECO:0000256" key="3">
    <source>
        <dbReference type="ARBA" id="ARBA00022801"/>
    </source>
</evidence>
<keyword evidence="5" id="KW-1185">Reference proteome</keyword>
<dbReference type="RefSeq" id="WP_044243189.1">
    <property type="nucleotide sequence ID" value="NZ_ASRX01000028.1"/>
</dbReference>
<dbReference type="GO" id="GO:0008233">
    <property type="term" value="F:peptidase activity"/>
    <property type="evidence" value="ECO:0007669"/>
    <property type="project" value="UniProtKB-KW"/>
</dbReference>
<proteinExistence type="predicted"/>
<evidence type="ECO:0000256" key="1">
    <source>
        <dbReference type="ARBA" id="ARBA00022670"/>
    </source>
</evidence>
<gene>
    <name evidence="4" type="ORF">CAP_3752</name>
</gene>
<evidence type="ECO:0000256" key="2">
    <source>
        <dbReference type="ARBA" id="ARBA00022723"/>
    </source>
</evidence>
<dbReference type="SUPFAM" id="SSF53187">
    <property type="entry name" value="Zn-dependent exopeptidases"/>
    <property type="match status" value="1"/>
</dbReference>
<evidence type="ECO:0000313" key="4">
    <source>
        <dbReference type="EMBL" id="EYF04941.1"/>
    </source>
</evidence>
<keyword evidence="3" id="KW-0378">Hydrolase</keyword>
<dbReference type="eggNOG" id="COG0624">
    <property type="taxonomic scope" value="Bacteria"/>
</dbReference>
<dbReference type="AlphaFoldDB" id="A0A017T8K2"/>
<keyword evidence="1" id="KW-0645">Protease</keyword>
<dbReference type="Proteomes" id="UP000019678">
    <property type="component" value="Unassembled WGS sequence"/>
</dbReference>
<keyword evidence="2" id="KW-0479">Metal-binding</keyword>
<evidence type="ECO:0000313" key="5">
    <source>
        <dbReference type="Proteomes" id="UP000019678"/>
    </source>
</evidence>
<reference evidence="4 5" key="1">
    <citation type="submission" date="2013-05" db="EMBL/GenBank/DDBJ databases">
        <title>Genome assembly of Chondromyces apiculatus DSM 436.</title>
        <authorList>
            <person name="Sharma G."/>
            <person name="Khatri I."/>
            <person name="Kaur C."/>
            <person name="Mayilraj S."/>
            <person name="Subramanian S."/>
        </authorList>
    </citation>
    <scope>NUCLEOTIDE SEQUENCE [LARGE SCALE GENOMIC DNA]</scope>
    <source>
        <strain evidence="4 5">DSM 436</strain>
    </source>
</reference>